<name>A0A0F9QTS8_9ZZZZ</name>
<dbReference type="EMBL" id="LAZR01001261">
    <property type="protein sequence ID" value="KKN47715.1"/>
    <property type="molecule type" value="Genomic_DNA"/>
</dbReference>
<reference evidence="1" key="1">
    <citation type="journal article" date="2015" name="Nature">
        <title>Complex archaea that bridge the gap between prokaryotes and eukaryotes.</title>
        <authorList>
            <person name="Spang A."/>
            <person name="Saw J.H."/>
            <person name="Jorgensen S.L."/>
            <person name="Zaremba-Niedzwiedzka K."/>
            <person name="Martijn J."/>
            <person name="Lind A.E."/>
            <person name="van Eijk R."/>
            <person name="Schleper C."/>
            <person name="Guy L."/>
            <person name="Ettema T.J."/>
        </authorList>
    </citation>
    <scope>NUCLEOTIDE SEQUENCE</scope>
</reference>
<organism evidence="1">
    <name type="scientific">marine sediment metagenome</name>
    <dbReference type="NCBI Taxonomy" id="412755"/>
    <lineage>
        <taxon>unclassified sequences</taxon>
        <taxon>metagenomes</taxon>
        <taxon>ecological metagenomes</taxon>
    </lineage>
</organism>
<gene>
    <name evidence="1" type="ORF">LCGC14_0660380</name>
</gene>
<accession>A0A0F9QTS8</accession>
<proteinExistence type="predicted"/>
<dbReference type="AlphaFoldDB" id="A0A0F9QTS8"/>
<sequence length="160" mass="17374">MAKRKPKSHRTGNEVVREDGRIEYEYSDGAWRYETGSLARKHPASMTYDAESGTEAANSMHSKVREARLKALVTGAKQLDPGIRTVPEAAAMMATSQFELATSPDMGHASTQAAKYLDKTLSLVQESTKDQQNTLTITMTDATAIATLVKLADKATGHSD</sequence>
<evidence type="ECO:0000313" key="1">
    <source>
        <dbReference type="EMBL" id="KKN47715.1"/>
    </source>
</evidence>
<protein>
    <submittedName>
        <fullName evidence="1">Uncharacterized protein</fullName>
    </submittedName>
</protein>
<comment type="caution">
    <text evidence="1">The sequence shown here is derived from an EMBL/GenBank/DDBJ whole genome shotgun (WGS) entry which is preliminary data.</text>
</comment>